<evidence type="ECO:0000313" key="3">
    <source>
        <dbReference type="Proteomes" id="UP000018291"/>
    </source>
</evidence>
<gene>
    <name evidence="2" type="ORF">BN381_100145</name>
</gene>
<dbReference type="RefSeq" id="WP_012223481.1">
    <property type="nucleotide sequence ID" value="NZ_HG422565.1"/>
</dbReference>
<feature type="compositionally biased region" description="Polar residues" evidence="1">
    <location>
        <begin position="1"/>
        <end position="23"/>
    </location>
</feature>
<name>R4YWE1_9ACTN</name>
<accession>R4YWE1</accession>
<dbReference type="Proteomes" id="UP000018291">
    <property type="component" value="Unassembled WGS sequence"/>
</dbReference>
<dbReference type="HOGENOM" id="CLU_2768167_0_0_11"/>
<dbReference type="EMBL" id="CANL01000002">
    <property type="protein sequence ID" value="CCM62258.1"/>
    <property type="molecule type" value="Genomic_DNA"/>
</dbReference>
<evidence type="ECO:0000313" key="2">
    <source>
        <dbReference type="EMBL" id="CCM62258.1"/>
    </source>
</evidence>
<organism evidence="2 3">
    <name type="scientific">Candidatus Neomicrothrix parvicella RN1</name>
    <dbReference type="NCBI Taxonomy" id="1229780"/>
    <lineage>
        <taxon>Bacteria</taxon>
        <taxon>Bacillati</taxon>
        <taxon>Actinomycetota</taxon>
        <taxon>Acidimicrobiia</taxon>
        <taxon>Acidimicrobiales</taxon>
        <taxon>Microthrixaceae</taxon>
        <taxon>Candidatus Neomicrothrix</taxon>
    </lineage>
</organism>
<keyword evidence="3" id="KW-1185">Reference proteome</keyword>
<dbReference type="AlphaFoldDB" id="R4YWE1"/>
<sequence length="69" mass="7325">MNPTVRDPSSSDTDCQNCGSTGLPTEPVQRVYCSPESPSDLDAATIDNEIEVWCAACVANYPHLAVKPG</sequence>
<reference evidence="2 3" key="1">
    <citation type="journal article" date="2013" name="ISME J.">
        <title>Metabolic model for the filamentous 'Candidatus Microthrix parvicella' based on genomic and metagenomic analyses.</title>
        <authorList>
            <person name="Jon McIlroy S."/>
            <person name="Kristiansen R."/>
            <person name="Albertsen M."/>
            <person name="Michael Karst S."/>
            <person name="Rossetti S."/>
            <person name="Lund Nielsen J."/>
            <person name="Tandoi V."/>
            <person name="James Seviour R."/>
            <person name="Nielsen P.H."/>
        </authorList>
    </citation>
    <scope>NUCLEOTIDE SEQUENCE [LARGE SCALE GENOMIC DNA]</scope>
    <source>
        <strain evidence="2 3">RN1</strain>
    </source>
</reference>
<protein>
    <submittedName>
        <fullName evidence="2">Uncharacterized protein</fullName>
    </submittedName>
</protein>
<feature type="region of interest" description="Disordered" evidence="1">
    <location>
        <begin position="1"/>
        <end position="24"/>
    </location>
</feature>
<proteinExistence type="predicted"/>
<evidence type="ECO:0000256" key="1">
    <source>
        <dbReference type="SAM" id="MobiDB-lite"/>
    </source>
</evidence>
<comment type="caution">
    <text evidence="2">The sequence shown here is derived from an EMBL/GenBank/DDBJ whole genome shotgun (WGS) entry which is preliminary data.</text>
</comment>